<keyword evidence="2" id="KW-1185">Reference proteome</keyword>
<proteinExistence type="predicted"/>
<comment type="caution">
    <text evidence="1">The sequence shown here is derived from an EMBL/GenBank/DDBJ whole genome shotgun (WGS) entry which is preliminary data.</text>
</comment>
<dbReference type="OrthoDB" id="1705985at2"/>
<evidence type="ECO:0000313" key="1">
    <source>
        <dbReference type="EMBL" id="RNC99823.1"/>
    </source>
</evidence>
<sequence>MSLLFDIDFEVIELTNSLLSIDWDYFISTKNQNIVSFVENKRTILDDWYKRYLQAKSKGINLQKLYQLSEETKTFWSKIKKVFHYDGDTPVFVSDSHALSYDLVKMYQCDEVFLFDAHSDLGYGGLSSLKFDVNCANWLGKLLHEDVIEQANIVYSPYTLEKPSFFKEINRLYNVNYLKFNDIQGKIKIRAIHICRSGAWSPPWFDSTFIEFINSLGLRYEIKDCPARNWNPNNISFSEQLTYLMA</sequence>
<gene>
    <name evidence="1" type="ORF">EC501_06705</name>
</gene>
<evidence type="ECO:0000313" key="2">
    <source>
        <dbReference type="Proteomes" id="UP000279909"/>
    </source>
</evidence>
<accession>A0A3M8HBL6</accession>
<dbReference type="AlphaFoldDB" id="A0A3M8HBL6"/>
<organism evidence="1 2">
    <name type="scientific">Lysinibacillus halotolerans</name>
    <dbReference type="NCBI Taxonomy" id="1368476"/>
    <lineage>
        <taxon>Bacteria</taxon>
        <taxon>Bacillati</taxon>
        <taxon>Bacillota</taxon>
        <taxon>Bacilli</taxon>
        <taxon>Bacillales</taxon>
        <taxon>Bacillaceae</taxon>
        <taxon>Lysinibacillus</taxon>
    </lineage>
</organism>
<name>A0A3M8HBL6_9BACI</name>
<dbReference type="EMBL" id="RHLQ01000012">
    <property type="protein sequence ID" value="RNC99823.1"/>
    <property type="molecule type" value="Genomic_DNA"/>
</dbReference>
<protein>
    <submittedName>
        <fullName evidence="1">Arginase</fullName>
    </submittedName>
</protein>
<dbReference type="Proteomes" id="UP000279909">
    <property type="component" value="Unassembled WGS sequence"/>
</dbReference>
<reference evidence="1 2" key="1">
    <citation type="journal article" date="2014" name="Int. J. Syst. Evol. Microbiol.">
        <title>Lysinibacillus halotolerans sp. nov., isolated from saline-alkaline soil.</title>
        <authorList>
            <person name="Kong D."/>
            <person name="Wang Y."/>
            <person name="Zhao B."/>
            <person name="Li Y."/>
            <person name="Song J."/>
            <person name="Zhai Y."/>
            <person name="Zhang C."/>
            <person name="Wang H."/>
            <person name="Chen X."/>
            <person name="Zhao B."/>
            <person name="Ruan Z."/>
        </authorList>
    </citation>
    <scope>NUCLEOTIDE SEQUENCE [LARGE SCALE GENOMIC DNA]</scope>
    <source>
        <strain evidence="1 2">MCCC 1A12703</strain>
    </source>
</reference>